<gene>
    <name evidence="10" type="ORF">GQ43DRAFT_457713</name>
</gene>
<dbReference type="PANTHER" id="PTHR46143">
    <property type="entry name" value="CALPAIN-7"/>
    <property type="match status" value="1"/>
</dbReference>
<dbReference type="Pfam" id="PF25435">
    <property type="entry name" value="PalB_C"/>
    <property type="match status" value="1"/>
</dbReference>
<evidence type="ECO:0000256" key="8">
    <source>
        <dbReference type="SAM" id="MobiDB-lite"/>
    </source>
</evidence>
<feature type="coiled-coil region" evidence="7">
    <location>
        <begin position="1"/>
        <end position="28"/>
    </location>
</feature>
<comment type="similarity">
    <text evidence="1">Belongs to the peptidase C2 family. PalB/RIM13 subfamily.</text>
</comment>
<dbReference type="InterPro" id="IPR036213">
    <property type="entry name" value="Calpain_III_sf"/>
</dbReference>
<dbReference type="Pfam" id="PF00648">
    <property type="entry name" value="Peptidase_C2"/>
    <property type="match status" value="1"/>
</dbReference>
<feature type="domain" description="Calpain catalytic" evidence="9">
    <location>
        <begin position="282"/>
        <end position="573"/>
    </location>
</feature>
<dbReference type="PRINTS" id="PR00704">
    <property type="entry name" value="CALPAIN"/>
</dbReference>
<dbReference type="SUPFAM" id="SSF54001">
    <property type="entry name" value="Cysteine proteinases"/>
    <property type="match status" value="1"/>
</dbReference>
<comment type="caution">
    <text evidence="10">The sequence shown here is derived from an EMBL/GenBank/DDBJ whole genome shotgun (WGS) entry which is preliminary data.</text>
</comment>
<evidence type="ECO:0000259" key="9">
    <source>
        <dbReference type="PROSITE" id="PS50203"/>
    </source>
</evidence>
<dbReference type="GO" id="GO:0004198">
    <property type="term" value="F:calcium-dependent cysteine-type endopeptidase activity"/>
    <property type="evidence" value="ECO:0007669"/>
    <property type="project" value="InterPro"/>
</dbReference>
<accession>A0A9P4JI05</accession>
<evidence type="ECO:0000256" key="2">
    <source>
        <dbReference type="ARBA" id="ARBA00022670"/>
    </source>
</evidence>
<organism evidence="10 11">
    <name type="scientific">Delitschia confertaspora ATCC 74209</name>
    <dbReference type="NCBI Taxonomy" id="1513339"/>
    <lineage>
        <taxon>Eukaryota</taxon>
        <taxon>Fungi</taxon>
        <taxon>Dikarya</taxon>
        <taxon>Ascomycota</taxon>
        <taxon>Pezizomycotina</taxon>
        <taxon>Dothideomycetes</taxon>
        <taxon>Pleosporomycetidae</taxon>
        <taxon>Pleosporales</taxon>
        <taxon>Delitschiaceae</taxon>
        <taxon>Delitschia</taxon>
    </lineage>
</organism>
<feature type="region of interest" description="Disordered" evidence="8">
    <location>
        <begin position="85"/>
        <end position="112"/>
    </location>
</feature>
<dbReference type="InterPro" id="IPR022683">
    <property type="entry name" value="Calpain_III"/>
</dbReference>
<dbReference type="SMART" id="SM00720">
    <property type="entry name" value="calpain_III"/>
    <property type="match status" value="1"/>
</dbReference>
<evidence type="ECO:0000256" key="6">
    <source>
        <dbReference type="PROSITE-ProRule" id="PRU00239"/>
    </source>
</evidence>
<keyword evidence="4 6" id="KW-0788">Thiol protease</keyword>
<reference evidence="10" key="1">
    <citation type="journal article" date="2020" name="Stud. Mycol.">
        <title>101 Dothideomycetes genomes: a test case for predicting lifestyles and emergence of pathogens.</title>
        <authorList>
            <person name="Haridas S."/>
            <person name="Albert R."/>
            <person name="Binder M."/>
            <person name="Bloem J."/>
            <person name="Labutti K."/>
            <person name="Salamov A."/>
            <person name="Andreopoulos B."/>
            <person name="Baker S."/>
            <person name="Barry K."/>
            <person name="Bills G."/>
            <person name="Bluhm B."/>
            <person name="Cannon C."/>
            <person name="Castanera R."/>
            <person name="Culley D."/>
            <person name="Daum C."/>
            <person name="Ezra D."/>
            <person name="Gonzalez J."/>
            <person name="Henrissat B."/>
            <person name="Kuo A."/>
            <person name="Liang C."/>
            <person name="Lipzen A."/>
            <person name="Lutzoni F."/>
            <person name="Magnuson J."/>
            <person name="Mondo S."/>
            <person name="Nolan M."/>
            <person name="Ohm R."/>
            <person name="Pangilinan J."/>
            <person name="Park H.-J."/>
            <person name="Ramirez L."/>
            <person name="Alfaro M."/>
            <person name="Sun H."/>
            <person name="Tritt A."/>
            <person name="Yoshinaga Y."/>
            <person name="Zwiers L.-H."/>
            <person name="Turgeon B."/>
            <person name="Goodwin S."/>
            <person name="Spatafora J."/>
            <person name="Crous P."/>
            <person name="Grigoriev I."/>
        </authorList>
    </citation>
    <scope>NUCLEOTIDE SEQUENCE</scope>
    <source>
        <strain evidence="10">ATCC 74209</strain>
    </source>
</reference>
<evidence type="ECO:0000256" key="3">
    <source>
        <dbReference type="ARBA" id="ARBA00022801"/>
    </source>
</evidence>
<keyword evidence="2 6" id="KW-0645">Protease</keyword>
<dbReference type="AlphaFoldDB" id="A0A9P4JI05"/>
<feature type="compositionally biased region" description="Low complexity" evidence="8">
    <location>
        <begin position="102"/>
        <end position="112"/>
    </location>
</feature>
<dbReference type="InterPro" id="IPR038765">
    <property type="entry name" value="Papain-like_cys_pep_sf"/>
</dbReference>
<evidence type="ECO:0000256" key="4">
    <source>
        <dbReference type="ARBA" id="ARBA00022807"/>
    </source>
</evidence>
<feature type="region of interest" description="Disordered" evidence="8">
    <location>
        <begin position="170"/>
        <end position="204"/>
    </location>
</feature>
<keyword evidence="7" id="KW-0175">Coiled coil</keyword>
<dbReference type="InterPro" id="IPR022684">
    <property type="entry name" value="Calpain_cysteine_protease"/>
</dbReference>
<evidence type="ECO:0000256" key="1">
    <source>
        <dbReference type="ARBA" id="ARBA00010193"/>
    </source>
</evidence>
<dbReference type="PANTHER" id="PTHR46143:SF1">
    <property type="entry name" value="CALPAIN-7"/>
    <property type="match status" value="1"/>
</dbReference>
<keyword evidence="11" id="KW-1185">Reference proteome</keyword>
<feature type="active site" evidence="5 6">
    <location>
        <position position="349"/>
    </location>
</feature>
<dbReference type="EMBL" id="ML994130">
    <property type="protein sequence ID" value="KAF2198614.1"/>
    <property type="molecule type" value="Genomic_DNA"/>
</dbReference>
<dbReference type="SUPFAM" id="SSF49758">
    <property type="entry name" value="Calpain large subunit, middle domain (domain III)"/>
    <property type="match status" value="2"/>
</dbReference>
<dbReference type="Proteomes" id="UP000799536">
    <property type="component" value="Unassembled WGS sequence"/>
</dbReference>
<feature type="active site" evidence="5 6">
    <location>
        <position position="517"/>
    </location>
</feature>
<name>A0A9P4JI05_9PLEO</name>
<keyword evidence="3 6" id="KW-0378">Hydrolase</keyword>
<feature type="active site" evidence="5 6">
    <location>
        <position position="537"/>
    </location>
</feature>
<dbReference type="InterPro" id="IPR001300">
    <property type="entry name" value="Peptidase_C2_calpain_cat"/>
</dbReference>
<dbReference type="SMART" id="SM00230">
    <property type="entry name" value="CysPc"/>
    <property type="match status" value="1"/>
</dbReference>
<dbReference type="GO" id="GO:0006508">
    <property type="term" value="P:proteolysis"/>
    <property type="evidence" value="ECO:0007669"/>
    <property type="project" value="UniProtKB-KW"/>
</dbReference>
<protein>
    <submittedName>
        <fullName evidence="10">Cysteine proteinase</fullName>
    </submittedName>
</protein>
<proteinExistence type="inferred from homology"/>
<dbReference type="OrthoDB" id="167576at2759"/>
<dbReference type="PROSITE" id="PS50203">
    <property type="entry name" value="CALPAIN_CAT"/>
    <property type="match status" value="1"/>
</dbReference>
<evidence type="ECO:0000313" key="11">
    <source>
        <dbReference type="Proteomes" id="UP000799536"/>
    </source>
</evidence>
<sequence length="994" mass="110786">MADRRHQIESARAEANELISKARETENHAEALEYCTQAGNCLLNVINVGHPHEKHQIRAQFKAIVDYADSRKNLNRNPVTEWVTNIATGGPDAPRSEHSSSEHMTTSSTSTECSLITLPDAPVSNVRGGGSSSNFAAADVPQMGYSSAPIYDTPLLDFSVGRTASHLLDHESPDTQTIDGPEEQDEKYSQPTDGPKTVRPAPSISGFSRTALRDAEPDSVLICGFSRLAVTSGDRSTIQKIRRLREPQCTRKLTTKEQILILKSSRLNGFKFPPWSTPTQAEFEFDDKHTAFHDSRQLGLSPDQLRFFERWARASIALPPPTTPDAAKLTPLMSTNRSIDLVQDAGTDCSVVASLCAVVARTERGHEELLCNKIWPYSDKEQRPVISKNGKYILRLNFNGCWRRVVIDDKLPLSKTNRVLHVLDRSNPALLWPALLEKAYLKVRGGYDFPGSDSCGDLWALTGWIPEQIYLQENDTVPAQLWTRIFRAFQYGDVLVTAGTGKMTRRHEKEVGLEGQHSYVILDMQDKGYEKLFLLKNPWIQGDLRYGPESSTFWKPMEFVVRHFESLYLNWNPGLFSHREDIHFEWNIPSQAEHAGPGLLVDNPQFSFTSRFSGPVWLVLARHFRDEADGSSHPHGGNSLKGYMNIVVCNANGERIFMRESCLESGAYVDTPQALLRWNSEAHTTYTIVIDQEDLLPSDYSFTLSAFTNSDITLAQAAEKYGLVTSASGGWTQETAGGDTTSPKYFENPQYTLQVKEKTSLGIVISGKGHQYPVHVKLVYGYGKRVCVLRNRDILAASGEYRSGCAVAQKDDLPTGTYTLICSLFEAGKTGEFQLKVYSTKAVQLTPLPREGAGFFSMKLPLACIGPKVHRLATPLYIHRLSRVSFIARLVNVTTPQPTQPALRARSPLRLSVDLGTGPNMKSLACSSSGEYSQTTTVRCEGLDLDPQTLPPGNVWLVIDRLSGPFEPIEEWYEVEVFADVPKALDVSHWRELD</sequence>
<dbReference type="InterPro" id="IPR051297">
    <property type="entry name" value="PalB/RIM13"/>
</dbReference>
<dbReference type="Gene3D" id="3.90.70.10">
    <property type="entry name" value="Cysteine proteinases"/>
    <property type="match status" value="1"/>
</dbReference>
<evidence type="ECO:0000256" key="5">
    <source>
        <dbReference type="PIRSR" id="PIRSR622684-1"/>
    </source>
</evidence>
<evidence type="ECO:0000313" key="10">
    <source>
        <dbReference type="EMBL" id="KAF2198614.1"/>
    </source>
</evidence>
<dbReference type="Gene3D" id="2.60.120.380">
    <property type="match status" value="1"/>
</dbReference>
<evidence type="ECO:0000256" key="7">
    <source>
        <dbReference type="SAM" id="Coils"/>
    </source>
</evidence>